<keyword evidence="3" id="KW-1185">Reference proteome</keyword>
<evidence type="ECO:0000313" key="3">
    <source>
        <dbReference type="Proteomes" id="UP001142175"/>
    </source>
</evidence>
<feature type="transmembrane region" description="Helical" evidence="1">
    <location>
        <begin position="87"/>
        <end position="106"/>
    </location>
</feature>
<evidence type="ECO:0000313" key="2">
    <source>
        <dbReference type="EMBL" id="MCR9015056.1"/>
    </source>
</evidence>
<dbReference type="AlphaFoldDB" id="A0A9X2P3C6"/>
<gene>
    <name evidence="2" type="ORF">NU887_08410</name>
</gene>
<accession>A0A9X2P3C6</accession>
<keyword evidence="1" id="KW-0472">Membrane</keyword>
<dbReference type="RefSeq" id="WP_258422918.1">
    <property type="nucleotide sequence ID" value="NZ_JANAEZ010000002.1"/>
</dbReference>
<sequence length="136" mass="15553">MKLPSLFRTAQPMRFDIKPRFYDPVKEEIEQRTARIKKELQAEGKLPYEEGYDPENDSFRGSAIRGAFTQGSPIKGKTSTPFSNTGFLRLLIFLVLITLVFGYVYYGPDAVYYLLYFATGVLLVSLIVKLKGRLKQ</sequence>
<keyword evidence="1" id="KW-1133">Transmembrane helix</keyword>
<evidence type="ECO:0000256" key="1">
    <source>
        <dbReference type="SAM" id="Phobius"/>
    </source>
</evidence>
<comment type="caution">
    <text evidence="2">The sequence shown here is derived from an EMBL/GenBank/DDBJ whole genome shotgun (WGS) entry which is preliminary data.</text>
</comment>
<feature type="transmembrane region" description="Helical" evidence="1">
    <location>
        <begin position="112"/>
        <end position="130"/>
    </location>
</feature>
<proteinExistence type="predicted"/>
<organism evidence="2 3">
    <name type="scientific">Aquiflexum gelatinilyticum</name>
    <dbReference type="NCBI Taxonomy" id="2961943"/>
    <lineage>
        <taxon>Bacteria</taxon>
        <taxon>Pseudomonadati</taxon>
        <taxon>Bacteroidota</taxon>
        <taxon>Cytophagia</taxon>
        <taxon>Cytophagales</taxon>
        <taxon>Cyclobacteriaceae</taxon>
        <taxon>Aquiflexum</taxon>
    </lineage>
</organism>
<keyword evidence="1" id="KW-0812">Transmembrane</keyword>
<name>A0A9X2P3C6_9BACT</name>
<protein>
    <submittedName>
        <fullName evidence="2">Uncharacterized protein</fullName>
    </submittedName>
</protein>
<dbReference type="EMBL" id="JANSUY010000004">
    <property type="protein sequence ID" value="MCR9015056.1"/>
    <property type="molecule type" value="Genomic_DNA"/>
</dbReference>
<dbReference type="Proteomes" id="UP001142175">
    <property type="component" value="Unassembled WGS sequence"/>
</dbReference>
<reference evidence="2" key="1">
    <citation type="submission" date="2022-08" db="EMBL/GenBank/DDBJ databases">
        <authorList>
            <person name="Zhang D."/>
        </authorList>
    </citation>
    <scope>NUCLEOTIDE SEQUENCE</scope>
    <source>
        <strain evidence="2">XJ19-11</strain>
    </source>
</reference>